<dbReference type="GO" id="GO:0005764">
    <property type="term" value="C:lysosome"/>
    <property type="evidence" value="ECO:0007669"/>
    <property type="project" value="UniProtKB-SubCell"/>
</dbReference>
<dbReference type="Proteomes" id="UP001432322">
    <property type="component" value="Unassembled WGS sequence"/>
</dbReference>
<evidence type="ECO:0000256" key="6">
    <source>
        <dbReference type="ARBA" id="ARBA00032692"/>
    </source>
</evidence>
<evidence type="ECO:0000256" key="3">
    <source>
        <dbReference type="ARBA" id="ARBA00007795"/>
    </source>
</evidence>
<dbReference type="Pfam" id="PF16672">
    <property type="entry name" value="LAMTOR5"/>
    <property type="match status" value="1"/>
</dbReference>
<keyword evidence="8" id="KW-1185">Reference proteome</keyword>
<dbReference type="GO" id="GO:0071230">
    <property type="term" value="P:cellular response to amino acid stimulus"/>
    <property type="evidence" value="ECO:0007669"/>
    <property type="project" value="TreeGrafter"/>
</dbReference>
<protein>
    <recommendedName>
        <fullName evidence="6">Late endosomal/lysosomal adaptor and MAPK and MTOR activator 5</fullName>
    </recommendedName>
</protein>
<comment type="subcellular location">
    <subcellularLocation>
        <location evidence="2">Cytoplasm</location>
    </subcellularLocation>
    <subcellularLocation>
        <location evidence="1">Lysosome</location>
    </subcellularLocation>
</comment>
<name>A0AAV5WP29_9BILA</name>
<feature type="non-terminal residue" evidence="7">
    <location>
        <position position="1"/>
    </location>
</feature>
<dbReference type="GO" id="GO:0005085">
    <property type="term" value="F:guanyl-nucleotide exchange factor activity"/>
    <property type="evidence" value="ECO:0007669"/>
    <property type="project" value="TreeGrafter"/>
</dbReference>
<keyword evidence="5" id="KW-0458">Lysosome</keyword>
<keyword evidence="4" id="KW-0963">Cytoplasm</keyword>
<dbReference type="AlphaFoldDB" id="A0AAV5WP29"/>
<accession>A0AAV5WP29</accession>
<evidence type="ECO:0000313" key="7">
    <source>
        <dbReference type="EMBL" id="GMT33138.1"/>
    </source>
</evidence>
<dbReference type="GO" id="GO:0071986">
    <property type="term" value="C:Ragulator complex"/>
    <property type="evidence" value="ECO:0007669"/>
    <property type="project" value="InterPro"/>
</dbReference>
<evidence type="ECO:0000313" key="8">
    <source>
        <dbReference type="Proteomes" id="UP001432322"/>
    </source>
</evidence>
<dbReference type="EMBL" id="BTSY01000006">
    <property type="protein sequence ID" value="GMT33138.1"/>
    <property type="molecule type" value="Genomic_DNA"/>
</dbReference>
<dbReference type="PANTHER" id="PTHR13342:SF2">
    <property type="entry name" value="RAGULATOR COMPLEX PROTEIN LAMTOR5"/>
    <property type="match status" value="1"/>
</dbReference>
<dbReference type="InterPro" id="IPR024135">
    <property type="entry name" value="LAMTOR5"/>
</dbReference>
<comment type="caution">
    <text evidence="7">The sequence shown here is derived from an EMBL/GenBank/DDBJ whole genome shotgun (WGS) entry which is preliminary data.</text>
</comment>
<organism evidence="7 8">
    <name type="scientific">Pristionchus fissidentatus</name>
    <dbReference type="NCBI Taxonomy" id="1538716"/>
    <lineage>
        <taxon>Eukaryota</taxon>
        <taxon>Metazoa</taxon>
        <taxon>Ecdysozoa</taxon>
        <taxon>Nematoda</taxon>
        <taxon>Chromadorea</taxon>
        <taxon>Rhabditida</taxon>
        <taxon>Rhabditina</taxon>
        <taxon>Diplogasteromorpha</taxon>
        <taxon>Diplogasteroidea</taxon>
        <taxon>Neodiplogasteridae</taxon>
        <taxon>Pristionchus</taxon>
    </lineage>
</organism>
<dbReference type="PANTHER" id="PTHR13342">
    <property type="entry name" value="RAGULATOR COMPLEX PROTEIN LAMTOR5"/>
    <property type="match status" value="1"/>
</dbReference>
<dbReference type="GO" id="GO:1904263">
    <property type="term" value="P:positive regulation of TORC1 signaling"/>
    <property type="evidence" value="ECO:0007669"/>
    <property type="project" value="TreeGrafter"/>
</dbReference>
<gene>
    <name evidence="7" type="ORF">PFISCL1PPCAC_24435</name>
</gene>
<reference evidence="7" key="1">
    <citation type="submission" date="2023-10" db="EMBL/GenBank/DDBJ databases">
        <title>Genome assembly of Pristionchus species.</title>
        <authorList>
            <person name="Yoshida K."/>
            <person name="Sommer R.J."/>
        </authorList>
    </citation>
    <scope>NUCLEOTIDE SEQUENCE</scope>
    <source>
        <strain evidence="7">RS5133</strain>
    </source>
</reference>
<evidence type="ECO:0000256" key="5">
    <source>
        <dbReference type="ARBA" id="ARBA00023228"/>
    </source>
</evidence>
<evidence type="ECO:0000256" key="2">
    <source>
        <dbReference type="ARBA" id="ARBA00004496"/>
    </source>
</evidence>
<comment type="similarity">
    <text evidence="3">Belongs to the LAMTOR5 family.</text>
</comment>
<evidence type="ECO:0000256" key="1">
    <source>
        <dbReference type="ARBA" id="ARBA00004371"/>
    </source>
</evidence>
<evidence type="ECO:0000256" key="4">
    <source>
        <dbReference type="ARBA" id="ARBA00022490"/>
    </source>
</evidence>
<proteinExistence type="inferred from homology"/>
<dbReference type="GO" id="GO:0043066">
    <property type="term" value="P:negative regulation of apoptotic process"/>
    <property type="evidence" value="ECO:0007669"/>
    <property type="project" value="InterPro"/>
</dbReference>
<sequence length="92" mass="9736">TMADREEMVRNVLEEVSVGAVGAVAADSTGLVVASRGSMGREAAAIGTQLISLAAELDPRERKAPVVHLQSESERMIFSRNGGITLGVHYKN</sequence>
<dbReference type="Gene3D" id="3.30.450.30">
    <property type="entry name" value="Dynein light chain 2a, cytoplasmic"/>
    <property type="match status" value="1"/>
</dbReference>